<organism evidence="2 3">
    <name type="scientific">Microbacterium wangchenii</name>
    <dbReference type="NCBI Taxonomy" id="2541726"/>
    <lineage>
        <taxon>Bacteria</taxon>
        <taxon>Bacillati</taxon>
        <taxon>Actinomycetota</taxon>
        <taxon>Actinomycetes</taxon>
        <taxon>Micrococcales</taxon>
        <taxon>Microbacteriaceae</taxon>
        <taxon>Microbacterium</taxon>
    </lineage>
</organism>
<evidence type="ECO:0000256" key="1">
    <source>
        <dbReference type="SAM" id="MobiDB-lite"/>
    </source>
</evidence>
<feature type="compositionally biased region" description="Basic and acidic residues" evidence="1">
    <location>
        <begin position="14"/>
        <end position="24"/>
    </location>
</feature>
<dbReference type="Proteomes" id="UP000295748">
    <property type="component" value="Chromosome"/>
</dbReference>
<protein>
    <recommendedName>
        <fullName evidence="4">DAK2 domain-containing protein</fullName>
    </recommendedName>
</protein>
<evidence type="ECO:0008006" key="4">
    <source>
        <dbReference type="Google" id="ProtNLM"/>
    </source>
</evidence>
<keyword evidence="3" id="KW-1185">Reference proteome</keyword>
<reference evidence="2 3" key="1">
    <citation type="submission" date="2019-03" db="EMBL/GenBank/DDBJ databases">
        <authorList>
            <person name="Dong K."/>
        </authorList>
    </citation>
    <scope>NUCLEOTIDE SEQUENCE [LARGE SCALE GENOMIC DNA]</scope>
    <source>
        <strain evidence="3">dk512</strain>
    </source>
</reference>
<name>A0ABX5STA1_9MICO</name>
<proteinExistence type="predicted"/>
<sequence>MSDFARHLPLSQRGHGDDTSVSGDRRGALADVVDRAADLIADLTADAADTAPALAESFLAVARLRAEAAPGAAPERLRAAAQQVRAGRRRSIRELAAGVEALLRLARDLSAEPGVDPYTAGAAALYASAAAPADRRAAVRGHTVRATDAAWSFGSGPALEAPAAHIAAFLLGVSDEPPRRPATGR</sequence>
<evidence type="ECO:0000313" key="2">
    <source>
        <dbReference type="EMBL" id="QBR89403.1"/>
    </source>
</evidence>
<gene>
    <name evidence="2" type="ORF">E4K62_12375</name>
</gene>
<feature type="region of interest" description="Disordered" evidence="1">
    <location>
        <begin position="1"/>
        <end position="24"/>
    </location>
</feature>
<dbReference type="EMBL" id="CP038266">
    <property type="protein sequence ID" value="QBR89403.1"/>
    <property type="molecule type" value="Genomic_DNA"/>
</dbReference>
<evidence type="ECO:0000313" key="3">
    <source>
        <dbReference type="Proteomes" id="UP000295748"/>
    </source>
</evidence>
<accession>A0ABX5STA1</accession>
<dbReference type="RefSeq" id="WP_135067867.1">
    <property type="nucleotide sequence ID" value="NZ_CP038266.1"/>
</dbReference>